<dbReference type="PROSITE" id="PS51635">
    <property type="entry name" value="PNPLA"/>
    <property type="match status" value="1"/>
</dbReference>
<dbReference type="InterPro" id="IPR045943">
    <property type="entry name" value="DUF6363"/>
</dbReference>
<reference evidence="7" key="1">
    <citation type="submission" date="2016-10" db="EMBL/GenBank/DDBJ databases">
        <authorList>
            <person name="Varghese N."/>
            <person name="Submissions S."/>
        </authorList>
    </citation>
    <scope>NUCLEOTIDE SEQUENCE [LARGE SCALE GENOMIC DNA]</scope>
    <source>
        <strain evidence="7">CGMCC 1.10369</strain>
    </source>
</reference>
<feature type="active site" description="Nucleophile" evidence="4">
    <location>
        <position position="39"/>
    </location>
</feature>
<dbReference type="Pfam" id="PF01734">
    <property type="entry name" value="Patatin"/>
    <property type="match status" value="1"/>
</dbReference>
<dbReference type="Proteomes" id="UP000198778">
    <property type="component" value="Unassembled WGS sequence"/>
</dbReference>
<dbReference type="PANTHER" id="PTHR14226">
    <property type="entry name" value="NEUROPATHY TARGET ESTERASE/SWISS CHEESE D.MELANOGASTER"/>
    <property type="match status" value="1"/>
</dbReference>
<protein>
    <submittedName>
        <fullName evidence="6">Predicted phospholipase, patatin/cPLA2 family</fullName>
    </submittedName>
</protein>
<dbReference type="AlphaFoldDB" id="A0A1H0APH5"/>
<dbReference type="CDD" id="cd07208">
    <property type="entry name" value="Pat_hypo_Ecoli_yjju_like"/>
    <property type="match status" value="1"/>
</dbReference>
<keyword evidence="1 4" id="KW-0378">Hydrolase</keyword>
<feature type="short sequence motif" description="GXGXXG" evidence="4">
    <location>
        <begin position="10"/>
        <end position="15"/>
    </location>
</feature>
<dbReference type="GO" id="GO:0016042">
    <property type="term" value="P:lipid catabolic process"/>
    <property type="evidence" value="ECO:0007669"/>
    <property type="project" value="UniProtKB-UniRule"/>
</dbReference>
<feature type="short sequence motif" description="GXSXG" evidence="4">
    <location>
        <begin position="37"/>
        <end position="41"/>
    </location>
</feature>
<evidence type="ECO:0000256" key="4">
    <source>
        <dbReference type="PROSITE-ProRule" id="PRU01161"/>
    </source>
</evidence>
<dbReference type="RefSeq" id="WP_090840364.1">
    <property type="nucleotide sequence ID" value="NZ_FNIL01000001.1"/>
</dbReference>
<evidence type="ECO:0000313" key="6">
    <source>
        <dbReference type="EMBL" id="SDN35428.1"/>
    </source>
</evidence>
<dbReference type="Pfam" id="PF19890">
    <property type="entry name" value="DUF6363"/>
    <property type="match status" value="1"/>
</dbReference>
<dbReference type="PANTHER" id="PTHR14226:SF25">
    <property type="entry name" value="PHOSPHOESTERASE"/>
    <property type="match status" value="1"/>
</dbReference>
<evidence type="ECO:0000256" key="2">
    <source>
        <dbReference type="ARBA" id="ARBA00022963"/>
    </source>
</evidence>
<accession>A0A1H0APH5</accession>
<keyword evidence="7" id="KW-1185">Reference proteome</keyword>
<keyword evidence="2 4" id="KW-0442">Lipid degradation</keyword>
<dbReference type="SUPFAM" id="SSF52151">
    <property type="entry name" value="FabD/lysophospholipase-like"/>
    <property type="match status" value="1"/>
</dbReference>
<sequence length="284" mass="32601">MEKAGLVLEGGGMRGVFTSGALELLLEKDIQLPYIIGVSAGACNAASYVSRQAGRNKAVTVGYAGHPDYISLKRLLRYGELFNMDLIFDRIPNNENPFNYEQFFSSSQEFYVGVTDCYTGETLYYEKSELRKDFNMILRASSSLPMVAPFVDYKGRRLLDGGISDPIPIKRSITDGNKKHVIILTQQSGYQKTPAKRGMWYFRRKYKDCPGLVKIVQERYEIYNEALLQVKKLEQEGKAFVLRPESLFDVGRTERKAWKLEKLYQHGYEMMKEREEELLAFLKS</sequence>
<dbReference type="GO" id="GO:0016787">
    <property type="term" value="F:hydrolase activity"/>
    <property type="evidence" value="ECO:0007669"/>
    <property type="project" value="UniProtKB-UniRule"/>
</dbReference>
<dbReference type="STRING" id="745820.SAMN04488053_101569"/>
<dbReference type="EMBL" id="FNIL01000001">
    <property type="protein sequence ID" value="SDN35428.1"/>
    <property type="molecule type" value="Genomic_DNA"/>
</dbReference>
<evidence type="ECO:0000256" key="3">
    <source>
        <dbReference type="ARBA" id="ARBA00023098"/>
    </source>
</evidence>
<name>A0A1H0APH5_9BACI</name>
<evidence type="ECO:0000313" key="7">
    <source>
        <dbReference type="Proteomes" id="UP000198778"/>
    </source>
</evidence>
<dbReference type="InterPro" id="IPR037483">
    <property type="entry name" value="YjjU-like"/>
</dbReference>
<proteinExistence type="predicted"/>
<dbReference type="InterPro" id="IPR050301">
    <property type="entry name" value="NTE"/>
</dbReference>
<dbReference type="InterPro" id="IPR016035">
    <property type="entry name" value="Acyl_Trfase/lysoPLipase"/>
</dbReference>
<evidence type="ECO:0000256" key="1">
    <source>
        <dbReference type="ARBA" id="ARBA00022801"/>
    </source>
</evidence>
<feature type="active site" description="Proton acceptor" evidence="4">
    <location>
        <position position="160"/>
    </location>
</feature>
<organism evidence="6 7">
    <name type="scientific">Alkalicoccus daliensis</name>
    <dbReference type="NCBI Taxonomy" id="745820"/>
    <lineage>
        <taxon>Bacteria</taxon>
        <taxon>Bacillati</taxon>
        <taxon>Bacillota</taxon>
        <taxon>Bacilli</taxon>
        <taxon>Bacillales</taxon>
        <taxon>Bacillaceae</taxon>
        <taxon>Alkalicoccus</taxon>
    </lineage>
</organism>
<dbReference type="InterPro" id="IPR002641">
    <property type="entry name" value="PNPLA_dom"/>
</dbReference>
<dbReference type="Gene3D" id="3.40.1090.10">
    <property type="entry name" value="Cytosolic phospholipase A2 catalytic domain"/>
    <property type="match status" value="2"/>
</dbReference>
<dbReference type="OrthoDB" id="9802424at2"/>
<feature type="short sequence motif" description="DGA/G" evidence="4">
    <location>
        <begin position="160"/>
        <end position="162"/>
    </location>
</feature>
<evidence type="ECO:0000259" key="5">
    <source>
        <dbReference type="PROSITE" id="PS51635"/>
    </source>
</evidence>
<gene>
    <name evidence="6" type="ORF">SAMN04488053_101569</name>
</gene>
<feature type="domain" description="PNPLA" evidence="5">
    <location>
        <begin position="6"/>
        <end position="173"/>
    </location>
</feature>
<keyword evidence="3 4" id="KW-0443">Lipid metabolism</keyword>